<sequence>MAFPRLIDATCDDIRRALDDGLFSSLDLVRAYLKRIEEVNETVRAVTEVNPDACEIAGMLDEERARGIVRGPLHGVPILLKNNIATADNLNTTAGSTLLKGTRVPRDSTTAARLRATGAIILGKTNLTQWANYRSLNSPDGWSADGGQTLGAYHVNQDPSGSSSGSGVAVDLGLAAAAIGTETDGSIMGPAAKNGIVGIKPTVGLTSRDLVIPISEHQDSVGPMARCVRDAALLLGVLAGRDEFDMYTWEMGGVPDYVGACRDGLRGARLGVPFHLLDREGIEVEIEEFKKALGMLEDCGAVVVGCEFGASKRDIRGKEFQVFAADFVPGLEKYLSQLVYNPSGIRTLQDVRDLTRQSEQEAYPEMNTDRWDEALAQGWDNTDVEFGRVYGELMDMGNACLPRVLEELELDAVVLPTTIAPVWAAVVGAPIITVPLGHYPGDAVVRMENGLVDTGPGVPFGLSFLGRRWGEERLIGLAYGFEERTRVRGRSVERVVEPRGEVVREG</sequence>
<name>A0A179FPT6_METCM</name>
<protein>
    <submittedName>
        <fullName evidence="2">Glutamyl-trna amidotransferase subunit a protein</fullName>
    </submittedName>
</protein>
<dbReference type="SUPFAM" id="SSF75304">
    <property type="entry name" value="Amidase signature (AS) enzymes"/>
    <property type="match status" value="1"/>
</dbReference>
<reference evidence="2 3" key="1">
    <citation type="journal article" date="2016" name="PLoS Pathog.">
        <title>Biosynthesis of antibiotic leucinostatins in bio-control fungus Purpureocillium lilacinum and their inhibition on phytophthora revealed by genome mining.</title>
        <authorList>
            <person name="Wang G."/>
            <person name="Liu Z."/>
            <person name="Lin R."/>
            <person name="Li E."/>
            <person name="Mao Z."/>
            <person name="Ling J."/>
            <person name="Yang Y."/>
            <person name="Yin W.B."/>
            <person name="Xie B."/>
        </authorList>
    </citation>
    <scope>NUCLEOTIDE SEQUENCE [LARGE SCALE GENOMIC DNA]</scope>
    <source>
        <strain evidence="2">170</strain>
    </source>
</reference>
<comment type="caution">
    <text evidence="2">The sequence shown here is derived from an EMBL/GenBank/DDBJ whole genome shotgun (WGS) entry which is preliminary data.</text>
</comment>
<dbReference type="PANTHER" id="PTHR42678">
    <property type="entry name" value="AMIDASE"/>
    <property type="match status" value="1"/>
</dbReference>
<evidence type="ECO:0000259" key="1">
    <source>
        <dbReference type="Pfam" id="PF01425"/>
    </source>
</evidence>
<feature type="domain" description="Amidase" evidence="1">
    <location>
        <begin position="27"/>
        <end position="421"/>
    </location>
</feature>
<keyword evidence="3" id="KW-1185">Reference proteome</keyword>
<dbReference type="Proteomes" id="UP000078397">
    <property type="component" value="Unassembled WGS sequence"/>
</dbReference>
<dbReference type="Pfam" id="PF01425">
    <property type="entry name" value="Amidase"/>
    <property type="match status" value="1"/>
</dbReference>
<dbReference type="STRING" id="1380566.A0A179FPT6"/>
<gene>
    <name evidence="2" type="ORF">VFPPC_08716</name>
</gene>
<evidence type="ECO:0000313" key="3">
    <source>
        <dbReference type="Proteomes" id="UP000078397"/>
    </source>
</evidence>
<dbReference type="InterPro" id="IPR036928">
    <property type="entry name" value="AS_sf"/>
</dbReference>
<dbReference type="Gene3D" id="3.90.1300.10">
    <property type="entry name" value="Amidase signature (AS) domain"/>
    <property type="match status" value="1"/>
</dbReference>
<proteinExistence type="predicted"/>
<accession>A0A179FPT6</accession>
<dbReference type="GO" id="GO:0016740">
    <property type="term" value="F:transferase activity"/>
    <property type="evidence" value="ECO:0007669"/>
    <property type="project" value="UniProtKB-KW"/>
</dbReference>
<dbReference type="KEGG" id="pchm:VFPPC_08716"/>
<dbReference type="InterPro" id="IPR023631">
    <property type="entry name" value="Amidase_dom"/>
</dbReference>
<dbReference type="AlphaFoldDB" id="A0A179FPT6"/>
<dbReference type="GeneID" id="28851369"/>
<evidence type="ECO:0000313" key="2">
    <source>
        <dbReference type="EMBL" id="OAQ67288.2"/>
    </source>
</evidence>
<organism evidence="2 3">
    <name type="scientific">Pochonia chlamydosporia 170</name>
    <dbReference type="NCBI Taxonomy" id="1380566"/>
    <lineage>
        <taxon>Eukaryota</taxon>
        <taxon>Fungi</taxon>
        <taxon>Dikarya</taxon>
        <taxon>Ascomycota</taxon>
        <taxon>Pezizomycotina</taxon>
        <taxon>Sordariomycetes</taxon>
        <taxon>Hypocreomycetidae</taxon>
        <taxon>Hypocreales</taxon>
        <taxon>Clavicipitaceae</taxon>
        <taxon>Pochonia</taxon>
    </lineage>
</organism>
<dbReference type="PANTHER" id="PTHR42678:SF34">
    <property type="entry name" value="OS04G0183300 PROTEIN"/>
    <property type="match status" value="1"/>
</dbReference>
<dbReference type="RefSeq" id="XP_022284425.1">
    <property type="nucleotide sequence ID" value="XM_022428623.1"/>
</dbReference>
<dbReference type="OrthoDB" id="566138at2759"/>
<dbReference type="EMBL" id="LSBJ02000004">
    <property type="protein sequence ID" value="OAQ67288.2"/>
    <property type="molecule type" value="Genomic_DNA"/>
</dbReference>